<dbReference type="RefSeq" id="WP_169588605.1">
    <property type="nucleotide sequence ID" value="NZ_JABBGK010000001.1"/>
</dbReference>
<accession>A0A7Y0FVR0</accession>
<sequence length="145" mass="16360">MRVMVMVKATEDSEAGILPSNELGEAMGKFNEELVQAGILLSGDGLKPSKFGKRIAFDGDSRRVIDGPFAETRELVAGYWVWEVRDMDEAVEWVKRCPNPMPGPSEIEIRQFYTIEDFAETLTQETIDLHHRNADTLAKQQTEKS</sequence>
<dbReference type="PANTHER" id="PTHR35174">
    <property type="entry name" value="BLL7171 PROTEIN-RELATED"/>
    <property type="match status" value="1"/>
</dbReference>
<dbReference type="PANTHER" id="PTHR35174:SF4">
    <property type="entry name" value="BLL7163 PROTEIN"/>
    <property type="match status" value="1"/>
</dbReference>
<dbReference type="InterPro" id="IPR011008">
    <property type="entry name" value="Dimeric_a/b-barrel"/>
</dbReference>
<keyword evidence="4" id="KW-1185">Reference proteome</keyword>
<evidence type="ECO:0000256" key="1">
    <source>
        <dbReference type="ARBA" id="ARBA00007689"/>
    </source>
</evidence>
<protein>
    <submittedName>
        <fullName evidence="3">YciI family protein</fullName>
    </submittedName>
</protein>
<dbReference type="Gene3D" id="3.30.70.1060">
    <property type="entry name" value="Dimeric alpha+beta barrel"/>
    <property type="match status" value="1"/>
</dbReference>
<dbReference type="SUPFAM" id="SSF54909">
    <property type="entry name" value="Dimeric alpha+beta barrel"/>
    <property type="match status" value="1"/>
</dbReference>
<gene>
    <name evidence="3" type="ORF">HHL25_07175</name>
</gene>
<dbReference type="Proteomes" id="UP000541470">
    <property type="component" value="Unassembled WGS sequence"/>
</dbReference>
<reference evidence="3 4" key="1">
    <citation type="submission" date="2020-04" db="EMBL/GenBank/DDBJ databases">
        <title>Rhizobium sp. S-51 isolated from soil.</title>
        <authorList>
            <person name="Dahal R.H."/>
        </authorList>
    </citation>
    <scope>NUCLEOTIDE SEQUENCE [LARGE SCALE GENOMIC DNA]</scope>
    <source>
        <strain evidence="3 4">S-51</strain>
    </source>
</reference>
<evidence type="ECO:0000313" key="3">
    <source>
        <dbReference type="EMBL" id="NML73904.1"/>
    </source>
</evidence>
<feature type="domain" description="YCII-related" evidence="2">
    <location>
        <begin position="1"/>
        <end position="112"/>
    </location>
</feature>
<dbReference type="EMBL" id="JABBGK010000001">
    <property type="protein sequence ID" value="NML73904.1"/>
    <property type="molecule type" value="Genomic_DNA"/>
</dbReference>
<comment type="similarity">
    <text evidence="1">Belongs to the YciI family.</text>
</comment>
<dbReference type="Pfam" id="PF03795">
    <property type="entry name" value="YCII"/>
    <property type="match status" value="1"/>
</dbReference>
<dbReference type="AlphaFoldDB" id="A0A7Y0FVR0"/>
<name>A0A7Y0FVR0_9HYPH</name>
<evidence type="ECO:0000313" key="4">
    <source>
        <dbReference type="Proteomes" id="UP000541470"/>
    </source>
</evidence>
<evidence type="ECO:0000259" key="2">
    <source>
        <dbReference type="Pfam" id="PF03795"/>
    </source>
</evidence>
<dbReference type="InterPro" id="IPR005545">
    <property type="entry name" value="YCII"/>
</dbReference>
<organism evidence="3 4">
    <name type="scientific">Rhizobium terricola</name>
    <dbReference type="NCBI Taxonomy" id="2728849"/>
    <lineage>
        <taxon>Bacteria</taxon>
        <taxon>Pseudomonadati</taxon>
        <taxon>Pseudomonadota</taxon>
        <taxon>Alphaproteobacteria</taxon>
        <taxon>Hyphomicrobiales</taxon>
        <taxon>Rhizobiaceae</taxon>
        <taxon>Rhizobium/Agrobacterium group</taxon>
        <taxon>Rhizobium</taxon>
    </lineage>
</organism>
<comment type="caution">
    <text evidence="3">The sequence shown here is derived from an EMBL/GenBank/DDBJ whole genome shotgun (WGS) entry which is preliminary data.</text>
</comment>
<proteinExistence type="inferred from homology"/>